<protein>
    <submittedName>
        <fullName evidence="1">Uncharacterized protein</fullName>
    </submittedName>
</protein>
<gene>
    <name evidence="1" type="ORF">F383_38914</name>
</gene>
<dbReference type="AlphaFoldDB" id="A0A0B0MIS9"/>
<sequence length="28" mass="3017">MILISLFLSFLGEHSSTCKIVVYGLSTG</sequence>
<name>A0A0B0MIS9_GOSAR</name>
<organism evidence="1 2">
    <name type="scientific">Gossypium arboreum</name>
    <name type="common">Tree cotton</name>
    <name type="synonym">Gossypium nanking</name>
    <dbReference type="NCBI Taxonomy" id="29729"/>
    <lineage>
        <taxon>Eukaryota</taxon>
        <taxon>Viridiplantae</taxon>
        <taxon>Streptophyta</taxon>
        <taxon>Embryophyta</taxon>
        <taxon>Tracheophyta</taxon>
        <taxon>Spermatophyta</taxon>
        <taxon>Magnoliopsida</taxon>
        <taxon>eudicotyledons</taxon>
        <taxon>Gunneridae</taxon>
        <taxon>Pentapetalae</taxon>
        <taxon>rosids</taxon>
        <taxon>malvids</taxon>
        <taxon>Malvales</taxon>
        <taxon>Malvaceae</taxon>
        <taxon>Malvoideae</taxon>
        <taxon>Gossypium</taxon>
    </lineage>
</organism>
<proteinExistence type="predicted"/>
<dbReference type="Proteomes" id="UP000032142">
    <property type="component" value="Unassembled WGS sequence"/>
</dbReference>
<comment type="caution">
    <text evidence="1">The sequence shown here is derived from an EMBL/GenBank/DDBJ whole genome shotgun (WGS) entry which is preliminary data.</text>
</comment>
<evidence type="ECO:0000313" key="1">
    <source>
        <dbReference type="EMBL" id="KHG00277.1"/>
    </source>
</evidence>
<evidence type="ECO:0000313" key="2">
    <source>
        <dbReference type="Proteomes" id="UP000032142"/>
    </source>
</evidence>
<dbReference type="EMBL" id="JRRC01121886">
    <property type="protein sequence ID" value="KHG00277.1"/>
    <property type="molecule type" value="Genomic_DNA"/>
</dbReference>
<keyword evidence="2" id="KW-1185">Reference proteome</keyword>
<accession>A0A0B0MIS9</accession>
<reference evidence="2" key="1">
    <citation type="submission" date="2014-09" db="EMBL/GenBank/DDBJ databases">
        <authorList>
            <person name="Mudge J."/>
            <person name="Ramaraj T."/>
            <person name="Lindquist I.E."/>
            <person name="Bharti A.K."/>
            <person name="Sundararajan A."/>
            <person name="Cameron C.T."/>
            <person name="Woodward J.E."/>
            <person name="May G.D."/>
            <person name="Brubaker C."/>
            <person name="Broadhvest J."/>
            <person name="Wilkins T.A."/>
        </authorList>
    </citation>
    <scope>NUCLEOTIDE SEQUENCE</scope>
    <source>
        <strain evidence="2">cv. AKA8401</strain>
    </source>
</reference>